<proteinExistence type="predicted"/>
<dbReference type="PANTHER" id="PTHR38460">
    <property type="entry name" value="TAUTOMERASE YOLI-RELATED"/>
    <property type="match status" value="1"/>
</dbReference>
<keyword evidence="2" id="KW-1185">Reference proteome</keyword>
<accession>A0A640WJ78</accession>
<dbReference type="EMBL" id="VTPX01000001">
    <property type="protein sequence ID" value="KAA0020635.1"/>
    <property type="molecule type" value="Genomic_DNA"/>
</dbReference>
<dbReference type="Gene3D" id="3.30.429.10">
    <property type="entry name" value="Macrophage Migration Inhibitory Factor"/>
    <property type="match status" value="1"/>
</dbReference>
<comment type="caution">
    <text evidence="1">The sequence shown here is derived from an EMBL/GenBank/DDBJ whole genome shotgun (WGS) entry which is preliminary data.</text>
</comment>
<dbReference type="AlphaFoldDB" id="A0A640WJ78"/>
<evidence type="ECO:0000313" key="2">
    <source>
        <dbReference type="Proteomes" id="UP000466024"/>
    </source>
</evidence>
<dbReference type="RefSeq" id="WP_149433754.1">
    <property type="nucleotide sequence ID" value="NZ_VTPX01000001.1"/>
</dbReference>
<dbReference type="InterPro" id="IPR014347">
    <property type="entry name" value="Tautomerase/MIF_sf"/>
</dbReference>
<sequence length="126" mass="14649">MPLVRISLRQGKSDNDLQAIREGVYRALRDTFNVPENDRFILLHQHADEEFDCSPDYLGISRSQELVIIQITCNDTRSETQKRALYQRLTEYLTTAPGLRQEDVFINLLETDRHNWSFGNGGMQYA</sequence>
<dbReference type="PANTHER" id="PTHR38460:SF1">
    <property type="entry name" value="TAUTOMERASE YOLI-RELATED"/>
    <property type="match status" value="1"/>
</dbReference>
<protein>
    <submittedName>
        <fullName evidence="1">Tautomerase family protein</fullName>
    </submittedName>
</protein>
<organism evidence="1 2">
    <name type="scientific">Salinicola corii</name>
    <dbReference type="NCBI Taxonomy" id="2606937"/>
    <lineage>
        <taxon>Bacteria</taxon>
        <taxon>Pseudomonadati</taxon>
        <taxon>Pseudomonadota</taxon>
        <taxon>Gammaproteobacteria</taxon>
        <taxon>Oceanospirillales</taxon>
        <taxon>Halomonadaceae</taxon>
        <taxon>Salinicola</taxon>
    </lineage>
</organism>
<dbReference type="Proteomes" id="UP000466024">
    <property type="component" value="Unassembled WGS sequence"/>
</dbReference>
<name>A0A640WJ78_9GAMM</name>
<reference evidence="1 2" key="1">
    <citation type="submission" date="2019-08" db="EMBL/GenBank/DDBJ databases">
        <title>Bioinformatics analysis of the strain L3 and L5.</title>
        <authorList>
            <person name="Li X."/>
        </authorList>
    </citation>
    <scope>NUCLEOTIDE SEQUENCE [LARGE SCALE GENOMIC DNA]</scope>
    <source>
        <strain evidence="1 2">L3</strain>
    </source>
</reference>
<dbReference type="SUPFAM" id="SSF55331">
    <property type="entry name" value="Tautomerase/MIF"/>
    <property type="match status" value="1"/>
</dbReference>
<dbReference type="InterPro" id="IPR037479">
    <property type="entry name" value="Tauto_MSAD"/>
</dbReference>
<evidence type="ECO:0000313" key="1">
    <source>
        <dbReference type="EMBL" id="KAA0020635.1"/>
    </source>
</evidence>
<gene>
    <name evidence="1" type="ORF">F0A16_02245</name>
</gene>
<dbReference type="Pfam" id="PF14552">
    <property type="entry name" value="Tautomerase_2"/>
    <property type="match status" value="1"/>
</dbReference>